<gene>
    <name evidence="1" type="ORF">EV386_2563</name>
</gene>
<sequence length="193" mass="20457">MQDLVVVESAFGERLGYWWSYVVVENPNNGISLDAGPDSPIVVEALDETGGVLDSIVGWDSFAPGRKELVALFPDVGEAQVASLRIDIPATSQFNARPPSEGEGRAQVTAGEVTEGVSPDGMKTLTAPLHNVAEEDLPFVLVALIIRTSDGKVTQVFTDMVEELPAGGVTTFDVALLPDEQAPEGSTFEVAFP</sequence>
<name>A0A4Q7M6K2_9MICO</name>
<dbReference type="EMBL" id="SGWX01000001">
    <property type="protein sequence ID" value="RZS62238.1"/>
    <property type="molecule type" value="Genomic_DNA"/>
</dbReference>
<evidence type="ECO:0000313" key="1">
    <source>
        <dbReference type="EMBL" id="RZS62238.1"/>
    </source>
</evidence>
<dbReference type="AlphaFoldDB" id="A0A4Q7M6K2"/>
<proteinExistence type="predicted"/>
<reference evidence="1 2" key="1">
    <citation type="submission" date="2019-02" db="EMBL/GenBank/DDBJ databases">
        <title>Sequencing the genomes of 1000 actinobacteria strains.</title>
        <authorList>
            <person name="Klenk H.-P."/>
        </authorList>
    </citation>
    <scope>NUCLEOTIDE SEQUENCE [LARGE SCALE GENOMIC DNA]</scope>
    <source>
        <strain evidence="1 2">DSM 16932</strain>
    </source>
</reference>
<keyword evidence="2" id="KW-1185">Reference proteome</keyword>
<accession>A0A4Q7M6K2</accession>
<organism evidence="1 2">
    <name type="scientific">Xylanimonas ulmi</name>
    <dbReference type="NCBI Taxonomy" id="228973"/>
    <lineage>
        <taxon>Bacteria</taxon>
        <taxon>Bacillati</taxon>
        <taxon>Actinomycetota</taxon>
        <taxon>Actinomycetes</taxon>
        <taxon>Micrococcales</taxon>
        <taxon>Promicromonosporaceae</taxon>
        <taxon>Xylanimonas</taxon>
    </lineage>
</organism>
<evidence type="ECO:0000313" key="2">
    <source>
        <dbReference type="Proteomes" id="UP000293852"/>
    </source>
</evidence>
<dbReference type="Proteomes" id="UP000293852">
    <property type="component" value="Unassembled WGS sequence"/>
</dbReference>
<protein>
    <submittedName>
        <fullName evidence="1">Uncharacterized protein</fullName>
    </submittedName>
</protein>
<comment type="caution">
    <text evidence="1">The sequence shown here is derived from an EMBL/GenBank/DDBJ whole genome shotgun (WGS) entry which is preliminary data.</text>
</comment>